<dbReference type="Gene3D" id="3.40.50.620">
    <property type="entry name" value="HUPs"/>
    <property type="match status" value="1"/>
</dbReference>
<feature type="domain" description="Glutamyl/glutaminyl-tRNA synthetase class Ib catalytic" evidence="10">
    <location>
        <begin position="21"/>
        <end position="120"/>
    </location>
</feature>
<feature type="short sequence motif" description="'KMSKS' region" evidence="7">
    <location>
        <begin position="242"/>
        <end position="246"/>
    </location>
</feature>
<feature type="domain" description="Glutamyl/glutaminyl-tRNA synthetase class Ib catalytic" evidence="10">
    <location>
        <begin position="142"/>
        <end position="253"/>
    </location>
</feature>
<proteinExistence type="inferred from homology"/>
<dbReference type="InterPro" id="IPR014729">
    <property type="entry name" value="Rossmann-like_a/b/a_fold"/>
</dbReference>
<dbReference type="EMBL" id="JACSQJ010000001">
    <property type="protein sequence ID" value="MBD7987004.1"/>
    <property type="molecule type" value="Genomic_DNA"/>
</dbReference>
<evidence type="ECO:0000313" key="12">
    <source>
        <dbReference type="Proteomes" id="UP000647183"/>
    </source>
</evidence>
<comment type="caution">
    <text evidence="11">The sequence shown here is derived from an EMBL/GenBank/DDBJ whole genome shotgun (WGS) entry which is preliminary data.</text>
</comment>
<feature type="region of interest" description="Disordered" evidence="9">
    <location>
        <begin position="1"/>
        <end position="23"/>
    </location>
</feature>
<reference evidence="11 12" key="1">
    <citation type="submission" date="2020-08" db="EMBL/GenBank/DDBJ databases">
        <title>A Genomic Blueprint of the Chicken Gut Microbiome.</title>
        <authorList>
            <person name="Gilroy R."/>
            <person name="Ravi A."/>
            <person name="Getino M."/>
            <person name="Pursley I."/>
            <person name="Horton D.L."/>
            <person name="Alikhan N.-F."/>
            <person name="Baker D."/>
            <person name="Gharbi K."/>
            <person name="Hall N."/>
            <person name="Watson M."/>
            <person name="Adriaenssens E.M."/>
            <person name="Foster-Nyarko E."/>
            <person name="Jarju S."/>
            <person name="Secka A."/>
            <person name="Antonio M."/>
            <person name="Oren A."/>
            <person name="Chaudhuri R."/>
            <person name="La Ragione R.M."/>
            <person name="Hildebrand F."/>
            <person name="Pallen M.J."/>
        </authorList>
    </citation>
    <scope>NUCLEOTIDE SEQUENCE [LARGE SCALE GENOMIC DNA]</scope>
    <source>
        <strain evidence="11 12">Sa2BVA3</strain>
    </source>
</reference>
<evidence type="ECO:0000256" key="2">
    <source>
        <dbReference type="ARBA" id="ARBA00022723"/>
    </source>
</evidence>
<dbReference type="PANTHER" id="PTHR43311">
    <property type="entry name" value="GLUTAMATE--TRNA LIGASE"/>
    <property type="match status" value="1"/>
</dbReference>
<dbReference type="InterPro" id="IPR022380">
    <property type="entry name" value="Glu-Q_tRNA(Asp)_Synthase"/>
</dbReference>
<keyword evidence="5 7" id="KW-0067">ATP-binding</keyword>
<feature type="compositionally biased region" description="Polar residues" evidence="9">
    <location>
        <begin position="1"/>
        <end position="13"/>
    </location>
</feature>
<dbReference type="NCBIfam" id="TIGR03838">
    <property type="entry name" value="queuosine_YadB"/>
    <property type="match status" value="1"/>
</dbReference>
<accession>A0ABR8UH57</accession>
<dbReference type="EC" id="6.1.1.-" evidence="7"/>
<keyword evidence="8" id="KW-0648">Protein biosynthesis</keyword>
<dbReference type="NCBIfam" id="NF004314">
    <property type="entry name" value="PRK05710.1-3"/>
    <property type="match status" value="1"/>
</dbReference>
<evidence type="ECO:0000256" key="8">
    <source>
        <dbReference type="RuleBase" id="RU363037"/>
    </source>
</evidence>
<feature type="binding site" evidence="7">
    <location>
        <position position="245"/>
    </location>
    <ligand>
        <name>ATP</name>
        <dbReference type="ChEBI" id="CHEBI:30616"/>
    </ligand>
</feature>
<protein>
    <recommendedName>
        <fullName evidence="7">Glutamyl-Q tRNA(Asp) synthetase</fullName>
        <shortName evidence="7">Glu-Q-RSs</shortName>
        <ecNumber evidence="7">6.1.1.-</ecNumber>
    </recommendedName>
</protein>
<comment type="function">
    <text evidence="7">Catalyzes the tRNA-independent activation of glutamate in presence of ATP and the subsequent transfer of glutamate onto a tRNA(Asp). Glutamate is transferred on the 2-amino-5-(4,5-dihydroxy-2-cyclopenten-1-yl) moiety of the queuosine in the wobble position of the QUC anticodon.</text>
</comment>
<keyword evidence="4" id="KW-0862">Zinc</keyword>
<dbReference type="Proteomes" id="UP000647183">
    <property type="component" value="Unassembled WGS sequence"/>
</dbReference>
<evidence type="ECO:0000256" key="1">
    <source>
        <dbReference type="ARBA" id="ARBA00022598"/>
    </source>
</evidence>
<evidence type="ECO:0000256" key="5">
    <source>
        <dbReference type="ARBA" id="ARBA00022840"/>
    </source>
</evidence>
<dbReference type="InterPro" id="IPR020058">
    <property type="entry name" value="Glu/Gln-tRNA-synth_Ib_cat-dom"/>
</dbReference>
<keyword evidence="2" id="KW-0479">Metal-binding</keyword>
<evidence type="ECO:0000256" key="4">
    <source>
        <dbReference type="ARBA" id="ARBA00022833"/>
    </source>
</evidence>
<dbReference type="PRINTS" id="PR00987">
    <property type="entry name" value="TRNASYNTHGLU"/>
</dbReference>
<sequence>MSPSFPSDTSSIRPGSPAGGVRGRFAPSPTGALHFGSLLAAFGSWLAARSAGGEWWIRIEDVDRGREVPGAALDQLRTLAAFGLEHDGPVAWQSQRGHLYAAALERLLAAGHAFECHCSRADVAATGGVHRSCRPGARRPDPAVRLRVPDGRRAAFEDAVHGHVAQDVGREVGDVVLRRADGWWAYQLAVVVDDADQGMTDIVRGADLLDSTPRQLLLQDALGLPRPRYLHLPLVLGDDGRKLSKSDRSLAVDAGDPLPTLRAAWRALGQDAGMLPAHGPLRATLAAAVAGFDPRRIPRGPVPAIALHNAPAMPHA</sequence>
<dbReference type="RefSeq" id="WP_191728236.1">
    <property type="nucleotide sequence ID" value="NZ_JACSQJ010000001.1"/>
</dbReference>
<keyword evidence="3 7" id="KW-0547">Nucleotide-binding</keyword>
<name>A0ABR8UH57_9GAMM</name>
<gene>
    <name evidence="11" type="primary">gluQRS</name>
    <name evidence="7" type="synonym">gluQ</name>
    <name evidence="11" type="ORF">H9645_03045</name>
</gene>
<comment type="caution">
    <text evidence="7">Lacks conserved residue(s) required for the propagation of feature annotation.</text>
</comment>
<feature type="binding site" evidence="7">
    <location>
        <position position="204"/>
    </location>
    <ligand>
        <name>L-glutamate</name>
        <dbReference type="ChEBI" id="CHEBI:29985"/>
    </ligand>
</feature>
<keyword evidence="6 7" id="KW-0030">Aminoacyl-tRNA synthetase</keyword>
<keyword evidence="1 7" id="KW-0436">Ligase</keyword>
<dbReference type="InterPro" id="IPR000924">
    <property type="entry name" value="Glu/Gln-tRNA-synth"/>
</dbReference>
<feature type="short sequence motif" description="'HIGH' region" evidence="7">
    <location>
        <begin position="27"/>
        <end position="37"/>
    </location>
</feature>
<dbReference type="PANTHER" id="PTHR43311:SF1">
    <property type="entry name" value="GLUTAMYL-Q TRNA(ASP) SYNTHETASE"/>
    <property type="match status" value="1"/>
</dbReference>
<evidence type="ECO:0000313" key="11">
    <source>
        <dbReference type="EMBL" id="MBD7987004.1"/>
    </source>
</evidence>
<evidence type="ECO:0000256" key="6">
    <source>
        <dbReference type="ARBA" id="ARBA00023146"/>
    </source>
</evidence>
<keyword evidence="12" id="KW-1185">Reference proteome</keyword>
<dbReference type="InterPro" id="IPR049940">
    <property type="entry name" value="GluQ/Sye"/>
</dbReference>
<dbReference type="SUPFAM" id="SSF52374">
    <property type="entry name" value="Nucleotidylyl transferase"/>
    <property type="match status" value="1"/>
</dbReference>
<evidence type="ECO:0000256" key="3">
    <source>
        <dbReference type="ARBA" id="ARBA00022741"/>
    </source>
</evidence>
<dbReference type="Pfam" id="PF00749">
    <property type="entry name" value="tRNA-synt_1c"/>
    <property type="match status" value="2"/>
</dbReference>
<dbReference type="GO" id="GO:0016874">
    <property type="term" value="F:ligase activity"/>
    <property type="evidence" value="ECO:0007669"/>
    <property type="project" value="UniProtKB-KW"/>
</dbReference>
<feature type="binding site" evidence="7">
    <location>
        <position position="60"/>
    </location>
    <ligand>
        <name>L-glutamate</name>
        <dbReference type="ChEBI" id="CHEBI:29985"/>
    </ligand>
</feature>
<evidence type="ECO:0000256" key="9">
    <source>
        <dbReference type="SAM" id="MobiDB-lite"/>
    </source>
</evidence>
<evidence type="ECO:0000259" key="10">
    <source>
        <dbReference type="Pfam" id="PF00749"/>
    </source>
</evidence>
<dbReference type="HAMAP" id="MF_01428">
    <property type="entry name" value="Glu_Q_tRNA_synth"/>
    <property type="match status" value="1"/>
</dbReference>
<evidence type="ECO:0000256" key="7">
    <source>
        <dbReference type="HAMAP-Rule" id="MF_01428"/>
    </source>
</evidence>
<feature type="binding site" evidence="7">
    <location>
        <begin position="24"/>
        <end position="28"/>
    </location>
    <ligand>
        <name>L-glutamate</name>
        <dbReference type="ChEBI" id="CHEBI:29985"/>
    </ligand>
</feature>
<comment type="similarity">
    <text evidence="7">Belongs to the class-I aminoacyl-tRNA synthetase family. GluQ subfamily.</text>
</comment>
<organism evidence="11 12">
    <name type="scientific">Luteimonas colneyensis</name>
    <dbReference type="NCBI Taxonomy" id="2762230"/>
    <lineage>
        <taxon>Bacteria</taxon>
        <taxon>Pseudomonadati</taxon>
        <taxon>Pseudomonadota</taxon>
        <taxon>Gammaproteobacteria</taxon>
        <taxon>Lysobacterales</taxon>
        <taxon>Lysobacteraceae</taxon>
        <taxon>Luteimonas</taxon>
    </lineage>
</organism>
<feature type="binding site" evidence="7">
    <location>
        <position position="186"/>
    </location>
    <ligand>
        <name>L-glutamate</name>
        <dbReference type="ChEBI" id="CHEBI:29985"/>
    </ligand>
</feature>